<accession>A0ABY6JL66</accession>
<dbReference type="Proteomes" id="UP001163082">
    <property type="component" value="Chromosome"/>
</dbReference>
<evidence type="ECO:0000313" key="1">
    <source>
        <dbReference type="EMBL" id="UYV18073.1"/>
    </source>
</evidence>
<evidence type="ECO:0008006" key="3">
    <source>
        <dbReference type="Google" id="ProtNLM"/>
    </source>
</evidence>
<keyword evidence="2" id="KW-1185">Reference proteome</keyword>
<organism evidence="1 2">
    <name type="scientific">Halomonas qaidamensis</name>
    <dbReference type="NCBI Taxonomy" id="2866211"/>
    <lineage>
        <taxon>Bacteria</taxon>
        <taxon>Pseudomonadati</taxon>
        <taxon>Pseudomonadota</taxon>
        <taxon>Gammaproteobacteria</taxon>
        <taxon>Oceanospirillales</taxon>
        <taxon>Halomonadaceae</taxon>
        <taxon>Halomonas</taxon>
    </lineage>
</organism>
<dbReference type="RefSeq" id="WP_264428533.1">
    <property type="nucleotide sequence ID" value="NZ_CP080627.1"/>
</dbReference>
<evidence type="ECO:0000313" key="2">
    <source>
        <dbReference type="Proteomes" id="UP001163082"/>
    </source>
</evidence>
<proteinExistence type="predicted"/>
<gene>
    <name evidence="1" type="ORF">K1Y77_11305</name>
</gene>
<dbReference type="SUPFAM" id="SSF82171">
    <property type="entry name" value="DPP6 N-terminal domain-like"/>
    <property type="match status" value="1"/>
</dbReference>
<dbReference type="EMBL" id="CP080627">
    <property type="protein sequence ID" value="UYV18073.1"/>
    <property type="molecule type" value="Genomic_DNA"/>
</dbReference>
<reference evidence="1 2" key="1">
    <citation type="journal article" date="2022" name="Antonie Van Leeuwenhoek">
        <title>Whole genome sequencing of the halophilic Halomonas qaidamensis XH36, a novel species strain with high ectoine production.</title>
        <authorList>
            <person name="Zhang T."/>
            <person name="Cui T."/>
            <person name="Cao Y."/>
            <person name="Li Y."/>
            <person name="Li F."/>
            <person name="Zhu D."/>
            <person name="Xing J."/>
        </authorList>
    </citation>
    <scope>NUCLEOTIDE SEQUENCE [LARGE SCALE GENOMIC DNA]</scope>
    <source>
        <strain evidence="1 2">XH36</strain>
    </source>
</reference>
<protein>
    <recommendedName>
        <fullName evidence="3">Hydrazine synthase alpha subunit middle domain-containing protein</fullName>
    </recommendedName>
</protein>
<sequence length="442" mass="49945">MVSAEFRYKSVESIVPIYAPLDTKKPSIHRFYDTSAISPSGRFLAVTEFTSDTSMPKHGDYANVCIIELSSGEYIYRTLTQAWDTQVGAHVQWGATDDDLFFNRMDTENWSPYAVKYSLSTDSEKAYTGSVYFVKNSGEHFISPCLNRINRVQPGYGTHIPPSSRKYNVGFPKDDGLYVTSTESKKTHLLLSFYDIYTALEKDFKELDLENGGCYGFHAKYSPDDKKIMFILRWMPNGSAEGRSRTKNYLITFNADGSDICLVVSPSEWAGGHHPTWCPDSNSVIMNLISPRKNVYLTKAVRALEKIAQKLGQRFFVPQFALKFVKITADGIHKETLAPSHIGSGHPTMDPSQRFIITDAYPSEVLSKDGRHVPIRVIDTLKNKSENLVQIDVLPEYSGSNQEWRVDPHPAWSKCGRWLIFNGCHQGCRTVFLADFDSYIKG</sequence>
<name>A0ABY6JL66_9GAMM</name>
<dbReference type="Gene3D" id="2.130.10.10">
    <property type="entry name" value="YVTN repeat-like/Quinoprotein amine dehydrogenase"/>
    <property type="match status" value="1"/>
</dbReference>
<dbReference type="InterPro" id="IPR015943">
    <property type="entry name" value="WD40/YVTN_repeat-like_dom_sf"/>
</dbReference>